<dbReference type="InterPro" id="IPR000524">
    <property type="entry name" value="Tscrpt_reg_HTH_GntR"/>
</dbReference>
<dbReference type="SMART" id="SM00895">
    <property type="entry name" value="FCD"/>
    <property type="match status" value="1"/>
</dbReference>
<dbReference type="SMART" id="SM00345">
    <property type="entry name" value="HTH_GNTR"/>
    <property type="match status" value="1"/>
</dbReference>
<dbReference type="GO" id="GO:0003700">
    <property type="term" value="F:DNA-binding transcription factor activity"/>
    <property type="evidence" value="ECO:0007669"/>
    <property type="project" value="InterPro"/>
</dbReference>
<dbReference type="PRINTS" id="PR00035">
    <property type="entry name" value="HTHGNTR"/>
</dbReference>
<dbReference type="InterPro" id="IPR036390">
    <property type="entry name" value="WH_DNA-bd_sf"/>
</dbReference>
<accession>A0A2L0UFQ3</accession>
<dbReference type="Gene3D" id="1.20.120.530">
    <property type="entry name" value="GntR ligand-binding domain-like"/>
    <property type="match status" value="1"/>
</dbReference>
<sequence length="215" mass="23563">MGRTVGAAVSGRDRAYSYLRENVLTDGSMQGRFLNEQELAERIGVSRTPVREAFLLLVADGLVELIPQRGAYIPIVTARQISDLMDLRGVLESHAARVTIGTGSPPVAGMQDILGQQAALPEPLTGASVKEFIRLDALFHQHLVDAVGNELMSQTYRKLQVRQVLVGVEALIKVDGRRRQVCDEHQRIIDALAEGDAEAAIHDHLAVTRNILLRT</sequence>
<proteinExistence type="predicted"/>
<dbReference type="AlphaFoldDB" id="A0A2L0UFQ3"/>
<gene>
    <name evidence="5" type="ORF">CVO76_10725</name>
</gene>
<name>A0A2L0UFQ3_9MICC</name>
<dbReference type="PANTHER" id="PTHR43537">
    <property type="entry name" value="TRANSCRIPTIONAL REGULATOR, GNTR FAMILY"/>
    <property type="match status" value="1"/>
</dbReference>
<dbReference type="PROSITE" id="PS50949">
    <property type="entry name" value="HTH_GNTR"/>
    <property type="match status" value="1"/>
</dbReference>
<dbReference type="Pfam" id="PF00392">
    <property type="entry name" value="GntR"/>
    <property type="match status" value="1"/>
</dbReference>
<keyword evidence="3" id="KW-0804">Transcription</keyword>
<evidence type="ECO:0000313" key="5">
    <source>
        <dbReference type="EMBL" id="AUZ88048.1"/>
    </source>
</evidence>
<keyword evidence="1" id="KW-0805">Transcription regulation</keyword>
<feature type="domain" description="HTH gntR-type" evidence="4">
    <location>
        <begin position="9"/>
        <end position="76"/>
    </location>
</feature>
<dbReference type="SUPFAM" id="SSF46785">
    <property type="entry name" value="Winged helix' DNA-binding domain"/>
    <property type="match status" value="1"/>
</dbReference>
<dbReference type="GO" id="GO:0003677">
    <property type="term" value="F:DNA binding"/>
    <property type="evidence" value="ECO:0007669"/>
    <property type="project" value="UniProtKB-KW"/>
</dbReference>
<dbReference type="RefSeq" id="WP_133082827.1">
    <property type="nucleotide sequence ID" value="NZ_CP024915.1"/>
</dbReference>
<dbReference type="SUPFAM" id="SSF48008">
    <property type="entry name" value="GntR ligand-binding domain-like"/>
    <property type="match status" value="1"/>
</dbReference>
<dbReference type="EMBL" id="CP024915">
    <property type="protein sequence ID" value="AUZ88048.1"/>
    <property type="molecule type" value="Genomic_DNA"/>
</dbReference>
<organism evidence="5 6">
    <name type="scientific">Arthrobacter agilis</name>
    <dbReference type="NCBI Taxonomy" id="37921"/>
    <lineage>
        <taxon>Bacteria</taxon>
        <taxon>Bacillati</taxon>
        <taxon>Actinomycetota</taxon>
        <taxon>Actinomycetes</taxon>
        <taxon>Micrococcales</taxon>
        <taxon>Micrococcaceae</taxon>
        <taxon>Arthrobacter</taxon>
    </lineage>
</organism>
<evidence type="ECO:0000259" key="4">
    <source>
        <dbReference type="PROSITE" id="PS50949"/>
    </source>
</evidence>
<dbReference type="InterPro" id="IPR011711">
    <property type="entry name" value="GntR_C"/>
</dbReference>
<dbReference type="Proteomes" id="UP000239187">
    <property type="component" value="Chromosome"/>
</dbReference>
<protein>
    <submittedName>
        <fullName evidence="5">GntR family transcriptional regulator</fullName>
    </submittedName>
</protein>
<dbReference type="PANTHER" id="PTHR43537:SF24">
    <property type="entry name" value="GLUCONATE OPERON TRANSCRIPTIONAL REPRESSOR"/>
    <property type="match status" value="1"/>
</dbReference>
<dbReference type="Gene3D" id="1.10.10.10">
    <property type="entry name" value="Winged helix-like DNA-binding domain superfamily/Winged helix DNA-binding domain"/>
    <property type="match status" value="1"/>
</dbReference>
<evidence type="ECO:0000313" key="6">
    <source>
        <dbReference type="Proteomes" id="UP000239187"/>
    </source>
</evidence>
<dbReference type="InterPro" id="IPR036388">
    <property type="entry name" value="WH-like_DNA-bd_sf"/>
</dbReference>
<reference evidence="5 6" key="1">
    <citation type="submission" date="2017-11" db="EMBL/GenBank/DDBJ databases">
        <title>Draft genome of Arthrobacter agilis strain UMCV2, a plant growth-promoting rhizobacterium and biocontrol capacity of phytopathogenic fungi.</title>
        <authorList>
            <person name="Martinez-Camara R."/>
            <person name="Santoyo G."/>
            <person name="Moreno-Hagelsieb G."/>
            <person name="Valencia-Cantero E."/>
        </authorList>
    </citation>
    <scope>NUCLEOTIDE SEQUENCE [LARGE SCALE GENOMIC DNA]</scope>
    <source>
        <strain evidence="5 6">UMCV2</strain>
    </source>
</reference>
<dbReference type="Pfam" id="PF07729">
    <property type="entry name" value="FCD"/>
    <property type="match status" value="1"/>
</dbReference>
<evidence type="ECO:0000256" key="1">
    <source>
        <dbReference type="ARBA" id="ARBA00023015"/>
    </source>
</evidence>
<evidence type="ECO:0000256" key="3">
    <source>
        <dbReference type="ARBA" id="ARBA00023163"/>
    </source>
</evidence>
<dbReference type="InterPro" id="IPR008920">
    <property type="entry name" value="TF_FadR/GntR_C"/>
</dbReference>
<evidence type="ECO:0000256" key="2">
    <source>
        <dbReference type="ARBA" id="ARBA00023125"/>
    </source>
</evidence>
<keyword evidence="2" id="KW-0238">DNA-binding</keyword>